<dbReference type="InterPro" id="IPR002912">
    <property type="entry name" value="ACT_dom"/>
</dbReference>
<sequence length="277" mass="32954">MKKKIAIQGIKGCFHEIATKKYFYKKKYNIIKCKTFNELTYFVSTNTTYLGVIAIENSIAGALIYNYNLIRKNLLKISGEIYLYINHNLMILKKNNIKNIKKIISHPMAILQCKNYLSKYPKIKISEYRDTAEAAFLIFKKKKKYIAAIASKEAAFIYNLKIIDKNIQTVNKNFTRFLILKNNFNYKKNKIFNKVSFFLKLKNNIGEFYKLIKVIFNLNINITNIKTFPRKKKPWEYIFYIDITFNVINNYLLMKKKINKINNFYYILGEYKNSIKI</sequence>
<feature type="domain" description="ACT" evidence="9">
    <location>
        <begin position="196"/>
        <end position="272"/>
    </location>
</feature>
<reference evidence="10 11" key="1">
    <citation type="journal article" date="2014" name="ISME J.">
        <title>Swapping symbionts in spittlebugs: evolutionary replacement of a reduced genome symbiont.</title>
        <authorList>
            <person name="Koga R."/>
            <person name="Moran N.A."/>
        </authorList>
    </citation>
    <scope>NUCLEOTIDE SEQUENCE [LARGE SCALE GENOMIC DNA]</scope>
    <source>
        <strain evidence="10 11">PSPU</strain>
    </source>
</reference>
<keyword evidence="5" id="KW-0584">Phenylalanine biosynthesis</keyword>
<comment type="pathway">
    <text evidence="1">Amino-acid biosynthesis; L-phenylalanine biosynthesis; phenylpyruvate from prephenate: step 1/1.</text>
</comment>
<dbReference type="InterPro" id="IPR001086">
    <property type="entry name" value="Preph_deHydtase"/>
</dbReference>
<dbReference type="GO" id="GO:0005737">
    <property type="term" value="C:cytoplasm"/>
    <property type="evidence" value="ECO:0007669"/>
    <property type="project" value="TreeGrafter"/>
</dbReference>
<evidence type="ECO:0000256" key="3">
    <source>
        <dbReference type="ARBA" id="ARBA00022605"/>
    </source>
</evidence>
<dbReference type="PANTHER" id="PTHR21022">
    <property type="entry name" value="PREPHENATE DEHYDRATASE P PROTEIN"/>
    <property type="match status" value="1"/>
</dbReference>
<dbReference type="GO" id="GO:0009094">
    <property type="term" value="P:L-phenylalanine biosynthetic process"/>
    <property type="evidence" value="ECO:0007669"/>
    <property type="project" value="UniProtKB-KW"/>
</dbReference>
<dbReference type="GO" id="GO:0004664">
    <property type="term" value="F:prephenate dehydratase activity"/>
    <property type="evidence" value="ECO:0007669"/>
    <property type="project" value="UniProtKB-EC"/>
</dbReference>
<evidence type="ECO:0000313" key="10">
    <source>
        <dbReference type="EMBL" id="BAO66365.1"/>
    </source>
</evidence>
<dbReference type="PROSITE" id="PS51171">
    <property type="entry name" value="PREPHENATE_DEHYDR_3"/>
    <property type="match status" value="1"/>
</dbReference>
<dbReference type="KEGG" id="smup:SMPSPU_216"/>
<name>A0AAD1AYP9_9FLAO</name>
<dbReference type="AlphaFoldDB" id="A0AAD1AYP9"/>
<keyword evidence="3" id="KW-0028">Amino-acid biosynthesis</keyword>
<dbReference type="EC" id="4.2.1.51" evidence="2"/>
<evidence type="ECO:0000256" key="7">
    <source>
        <dbReference type="ARBA" id="ARBA00047848"/>
    </source>
</evidence>
<dbReference type="PANTHER" id="PTHR21022:SF19">
    <property type="entry name" value="PREPHENATE DEHYDRATASE-RELATED"/>
    <property type="match status" value="1"/>
</dbReference>
<evidence type="ECO:0000256" key="6">
    <source>
        <dbReference type="ARBA" id="ARBA00023239"/>
    </source>
</evidence>
<dbReference type="RefSeq" id="WP_041093987.1">
    <property type="nucleotide sequence ID" value="NZ_AP013293.1"/>
</dbReference>
<keyword evidence="4" id="KW-0057">Aromatic amino acid biosynthesis</keyword>
<dbReference type="CDD" id="cd13631">
    <property type="entry name" value="PBP2_Ct-PDT_like"/>
    <property type="match status" value="1"/>
</dbReference>
<evidence type="ECO:0000256" key="1">
    <source>
        <dbReference type="ARBA" id="ARBA00004741"/>
    </source>
</evidence>
<evidence type="ECO:0000259" key="8">
    <source>
        <dbReference type="PROSITE" id="PS51171"/>
    </source>
</evidence>
<dbReference type="Pfam" id="PF00800">
    <property type="entry name" value="PDT"/>
    <property type="match status" value="1"/>
</dbReference>
<keyword evidence="6" id="KW-0456">Lyase</keyword>
<dbReference type="EMBL" id="AP013293">
    <property type="protein sequence ID" value="BAO66365.1"/>
    <property type="molecule type" value="Genomic_DNA"/>
</dbReference>
<comment type="catalytic activity">
    <reaction evidence="7">
        <text>prephenate + H(+) = 3-phenylpyruvate + CO2 + H2O</text>
        <dbReference type="Rhea" id="RHEA:21648"/>
        <dbReference type="ChEBI" id="CHEBI:15377"/>
        <dbReference type="ChEBI" id="CHEBI:15378"/>
        <dbReference type="ChEBI" id="CHEBI:16526"/>
        <dbReference type="ChEBI" id="CHEBI:18005"/>
        <dbReference type="ChEBI" id="CHEBI:29934"/>
        <dbReference type="EC" id="4.2.1.51"/>
    </reaction>
</comment>
<dbReference type="PROSITE" id="PS51671">
    <property type="entry name" value="ACT"/>
    <property type="match status" value="1"/>
</dbReference>
<evidence type="ECO:0000313" key="11">
    <source>
        <dbReference type="Proteomes" id="UP000031659"/>
    </source>
</evidence>
<dbReference type="Proteomes" id="UP000031659">
    <property type="component" value="Chromosome"/>
</dbReference>
<evidence type="ECO:0000256" key="5">
    <source>
        <dbReference type="ARBA" id="ARBA00023222"/>
    </source>
</evidence>
<evidence type="ECO:0000256" key="2">
    <source>
        <dbReference type="ARBA" id="ARBA00013147"/>
    </source>
</evidence>
<gene>
    <name evidence="10" type="primary">pheA</name>
    <name evidence="10" type="ORF">SMPSPU_216</name>
</gene>
<protein>
    <recommendedName>
        <fullName evidence="2">prephenate dehydratase</fullName>
        <ecNumber evidence="2">4.2.1.51</ecNumber>
    </recommendedName>
</protein>
<organism evidence="10 11">
    <name type="scientific">Candidatus Karelsulcia muelleri PSPU</name>
    <dbReference type="NCBI Taxonomy" id="1189303"/>
    <lineage>
        <taxon>Bacteria</taxon>
        <taxon>Pseudomonadati</taxon>
        <taxon>Bacteroidota</taxon>
        <taxon>Flavobacteriia</taxon>
        <taxon>Flavobacteriales</taxon>
        <taxon>Candidatus Karelsulcia</taxon>
    </lineage>
</organism>
<dbReference type="SUPFAM" id="SSF55021">
    <property type="entry name" value="ACT-like"/>
    <property type="match status" value="1"/>
</dbReference>
<evidence type="ECO:0000259" key="9">
    <source>
        <dbReference type="PROSITE" id="PS51671"/>
    </source>
</evidence>
<dbReference type="Gene3D" id="3.40.190.10">
    <property type="entry name" value="Periplasmic binding protein-like II"/>
    <property type="match status" value="2"/>
</dbReference>
<evidence type="ECO:0000256" key="4">
    <source>
        <dbReference type="ARBA" id="ARBA00023141"/>
    </source>
</evidence>
<accession>A0AAD1AYP9</accession>
<dbReference type="SUPFAM" id="SSF53850">
    <property type="entry name" value="Periplasmic binding protein-like II"/>
    <property type="match status" value="1"/>
</dbReference>
<feature type="domain" description="Prephenate dehydratase" evidence="8">
    <location>
        <begin position="4"/>
        <end position="182"/>
    </location>
</feature>
<dbReference type="InterPro" id="IPR045865">
    <property type="entry name" value="ACT-like_dom_sf"/>
</dbReference>
<proteinExistence type="predicted"/>
<dbReference type="Gene3D" id="3.30.70.260">
    <property type="match status" value="1"/>
</dbReference>